<name>A0ABS8FCW5_9FIRM</name>
<dbReference type="EMBL" id="JAJEQO010000002">
    <property type="protein sequence ID" value="MCC2212378.1"/>
    <property type="molecule type" value="Genomic_DNA"/>
</dbReference>
<accession>A0ABS8FCW5</accession>
<reference evidence="1 2" key="1">
    <citation type="submission" date="2021-10" db="EMBL/GenBank/DDBJ databases">
        <title>Anaerobic single-cell dispensing facilitates the cultivation of human gut bacteria.</title>
        <authorList>
            <person name="Afrizal A."/>
        </authorList>
    </citation>
    <scope>NUCLEOTIDE SEQUENCE [LARGE SCALE GENOMIC DNA]</scope>
    <source>
        <strain evidence="1 2">CLA-AA-H223</strain>
    </source>
</reference>
<protein>
    <submittedName>
        <fullName evidence="1">Uncharacterized protein</fullName>
    </submittedName>
</protein>
<organism evidence="1 2">
    <name type="scientific">Faecalibacterium hominis</name>
    <name type="common">ex Afrizal et al. 2022</name>
    <dbReference type="NCBI Taxonomy" id="2881265"/>
    <lineage>
        <taxon>Bacteria</taxon>
        <taxon>Bacillati</taxon>
        <taxon>Bacillota</taxon>
        <taxon>Clostridia</taxon>
        <taxon>Eubacteriales</taxon>
        <taxon>Oscillospiraceae</taxon>
        <taxon>Faecalibacterium</taxon>
    </lineage>
</organism>
<keyword evidence="2" id="KW-1185">Reference proteome</keyword>
<dbReference type="Proteomes" id="UP001199236">
    <property type="component" value="Unassembled WGS sequence"/>
</dbReference>
<proteinExistence type="predicted"/>
<evidence type="ECO:0000313" key="1">
    <source>
        <dbReference type="EMBL" id="MCC2212378.1"/>
    </source>
</evidence>
<evidence type="ECO:0000313" key="2">
    <source>
        <dbReference type="Proteomes" id="UP001199236"/>
    </source>
</evidence>
<dbReference type="RefSeq" id="WP_227622153.1">
    <property type="nucleotide sequence ID" value="NZ_JAJEQO010000002.1"/>
</dbReference>
<gene>
    <name evidence="1" type="ORF">LKD34_02500</name>
</gene>
<sequence>MKVKITYTPEHEHAAQATLAALRAMYPAARVHQSTNKAGVSAAFLTVTNPENPHHTNKND</sequence>
<comment type="caution">
    <text evidence="1">The sequence shown here is derived from an EMBL/GenBank/DDBJ whole genome shotgun (WGS) entry which is preliminary data.</text>
</comment>